<evidence type="ECO:0000313" key="3">
    <source>
        <dbReference type="Proteomes" id="UP001227230"/>
    </source>
</evidence>
<keyword evidence="3" id="KW-1185">Reference proteome</keyword>
<gene>
    <name evidence="2" type="ORF">VitviT2T_011755</name>
</gene>
<organism evidence="2 3">
    <name type="scientific">Vitis vinifera</name>
    <name type="common">Grape</name>
    <dbReference type="NCBI Taxonomy" id="29760"/>
    <lineage>
        <taxon>Eukaryota</taxon>
        <taxon>Viridiplantae</taxon>
        <taxon>Streptophyta</taxon>
        <taxon>Embryophyta</taxon>
        <taxon>Tracheophyta</taxon>
        <taxon>Spermatophyta</taxon>
        <taxon>Magnoliopsida</taxon>
        <taxon>eudicotyledons</taxon>
        <taxon>Gunneridae</taxon>
        <taxon>Pentapetalae</taxon>
        <taxon>rosids</taxon>
        <taxon>Vitales</taxon>
        <taxon>Vitaceae</taxon>
        <taxon>Viteae</taxon>
        <taxon>Vitis</taxon>
    </lineage>
</organism>
<dbReference type="EMBL" id="CP126655">
    <property type="protein sequence ID" value="WJZ92778.1"/>
    <property type="molecule type" value="Genomic_DNA"/>
</dbReference>
<dbReference type="Proteomes" id="UP001227230">
    <property type="component" value="Chromosome 8"/>
</dbReference>
<evidence type="ECO:0000313" key="2">
    <source>
        <dbReference type="EMBL" id="WJZ92778.1"/>
    </source>
</evidence>
<reference evidence="2 3" key="1">
    <citation type="journal article" date="2023" name="Hortic Res">
        <title>The complete reference genome for grapevine (Vitis vinifera L.) genetics and breeding.</title>
        <authorList>
            <person name="Shi X."/>
            <person name="Cao S."/>
            <person name="Wang X."/>
            <person name="Huang S."/>
            <person name="Wang Y."/>
            <person name="Liu Z."/>
            <person name="Liu W."/>
            <person name="Leng X."/>
            <person name="Peng Y."/>
            <person name="Wang N."/>
            <person name="Wang Y."/>
            <person name="Ma Z."/>
            <person name="Xu X."/>
            <person name="Zhang F."/>
            <person name="Xue H."/>
            <person name="Zhong H."/>
            <person name="Wang Y."/>
            <person name="Zhang K."/>
            <person name="Velt A."/>
            <person name="Avia K."/>
            <person name="Holtgrawe D."/>
            <person name="Grimplet J."/>
            <person name="Matus J.T."/>
            <person name="Ware D."/>
            <person name="Wu X."/>
            <person name="Wang H."/>
            <person name="Liu C."/>
            <person name="Fang Y."/>
            <person name="Rustenholz C."/>
            <person name="Cheng Z."/>
            <person name="Xiao H."/>
            <person name="Zhou Y."/>
        </authorList>
    </citation>
    <scope>NUCLEOTIDE SEQUENCE [LARGE SCALE GENOMIC DNA]</scope>
    <source>
        <strain evidence="3">cv. Pinot noir / PN40024</strain>
        <tissue evidence="2">Leaf</tissue>
    </source>
</reference>
<proteinExistence type="predicted"/>
<feature type="chain" id="PRO_5046801899" evidence="1">
    <location>
        <begin position="22"/>
        <end position="148"/>
    </location>
</feature>
<protein>
    <submittedName>
        <fullName evidence="2">Uncharacterized protein</fullName>
    </submittedName>
</protein>
<accession>A0ABY9CBW9</accession>
<name>A0ABY9CBW9_VITVI</name>
<keyword evidence="1" id="KW-0732">Signal</keyword>
<sequence length="148" mass="17125">MAPTMSFSLHHMLFTLHPTHTLFLSPCMPVPCSPCPILTTCMLNFLFILSPLHIHVLHTLFFSYPLTTSLHSYQIPHSTPHYTRFFHMTIYTNPCLRHPFNLLTPISCTTYSSFIYPLLSLNIHALVPMQALFRHQSPKPKKSVNHPW</sequence>
<feature type="signal peptide" evidence="1">
    <location>
        <begin position="1"/>
        <end position="21"/>
    </location>
</feature>
<evidence type="ECO:0000256" key="1">
    <source>
        <dbReference type="SAM" id="SignalP"/>
    </source>
</evidence>